<gene>
    <name evidence="2" type="ORF">D2N39_17200</name>
</gene>
<organism evidence="2 3">
    <name type="scientific">Gemmobacter lutimaris</name>
    <dbReference type="NCBI Taxonomy" id="2306023"/>
    <lineage>
        <taxon>Bacteria</taxon>
        <taxon>Pseudomonadati</taxon>
        <taxon>Pseudomonadota</taxon>
        <taxon>Alphaproteobacteria</taxon>
        <taxon>Rhodobacterales</taxon>
        <taxon>Paracoccaceae</taxon>
        <taxon>Gemmobacter</taxon>
    </lineage>
</organism>
<feature type="domain" description="YjiS-like" evidence="1">
    <location>
        <begin position="12"/>
        <end position="42"/>
    </location>
</feature>
<dbReference type="AlphaFoldDB" id="A0A398BNR3"/>
<evidence type="ECO:0000313" key="2">
    <source>
        <dbReference type="EMBL" id="RID90601.1"/>
    </source>
</evidence>
<evidence type="ECO:0000313" key="3">
    <source>
        <dbReference type="Proteomes" id="UP000266649"/>
    </source>
</evidence>
<sequence>MGLVDGIRKMQARRAIYRQTLRELNALSTRELADLGIHRSMITRLAQEAAYGK</sequence>
<accession>A0A398BNR3</accession>
<evidence type="ECO:0000259" key="1">
    <source>
        <dbReference type="Pfam" id="PF06568"/>
    </source>
</evidence>
<dbReference type="Pfam" id="PF06568">
    <property type="entry name" value="YjiS-like"/>
    <property type="match status" value="1"/>
</dbReference>
<name>A0A398BNR3_9RHOB</name>
<proteinExistence type="predicted"/>
<reference evidence="2 3" key="1">
    <citation type="submission" date="2018-09" db="EMBL/GenBank/DDBJ databases">
        <title>Gemmobacter lutimaris sp. nov., a marine bacterium isolated from tidal flat.</title>
        <authorList>
            <person name="Lee D.W."/>
            <person name="Yoo Y."/>
            <person name="Kim J.-J."/>
            <person name="Kim B.S."/>
        </authorList>
    </citation>
    <scope>NUCLEOTIDE SEQUENCE [LARGE SCALE GENOMIC DNA]</scope>
    <source>
        <strain evidence="2 3">YJ-T1-11</strain>
    </source>
</reference>
<dbReference type="EMBL" id="QXXQ01000012">
    <property type="protein sequence ID" value="RID90601.1"/>
    <property type="molecule type" value="Genomic_DNA"/>
</dbReference>
<protein>
    <submittedName>
        <fullName evidence="2">DUF1127 domain-containing protein</fullName>
    </submittedName>
</protein>
<dbReference type="OrthoDB" id="8244198at2"/>
<dbReference type="InterPro" id="IPR009506">
    <property type="entry name" value="YjiS-like"/>
</dbReference>
<comment type="caution">
    <text evidence="2">The sequence shown here is derived from an EMBL/GenBank/DDBJ whole genome shotgun (WGS) entry which is preliminary data.</text>
</comment>
<dbReference type="Proteomes" id="UP000266649">
    <property type="component" value="Unassembled WGS sequence"/>
</dbReference>
<keyword evidence="3" id="KW-1185">Reference proteome</keyword>